<evidence type="ECO:0000256" key="7">
    <source>
        <dbReference type="SAM" id="MobiDB-lite"/>
    </source>
</evidence>
<sequence>MSVNMVFETNKSSMGRDVIGVRADLNKSPYAKVRPKVATDTDREVLPKSPEGNNGVKDCEVKECTSEAPRAENSPEKQEGMATKSTNIATEKLEMSPGKSEDKKSSSPEKQSSGAAAAENLKIKNTPQKPSDVTIDKEVCGSPIAVETPVSPTGTNSKSPNSGKKSQPSTPHVARKLLDEEDNWSMTSSASVRTTRSRTTVPVAPTFTISDRLEKRKEYYSKLEEKRKALEAEKREYEARTKEEEEAAIKQLRKNMKFKANPVPNFYYEKPPPKKELKKLPTTRAVSPKFGRRKSCSDAIRSFSEEKTFGRASRHSLGSQGHQVGSTPTSTPKTKEKLVGSASKPKDRLKPVKETTKQSPPKIAQQTNPDIAVQS</sequence>
<dbReference type="Proteomes" id="UP001443914">
    <property type="component" value="Unassembled WGS sequence"/>
</dbReference>
<dbReference type="EMBL" id="JBDFQZ010000004">
    <property type="protein sequence ID" value="KAK9735271.1"/>
    <property type="molecule type" value="Genomic_DNA"/>
</dbReference>
<feature type="region of interest" description="Disordered" evidence="7">
    <location>
        <begin position="262"/>
        <end position="375"/>
    </location>
</feature>
<feature type="compositionally biased region" description="Basic and acidic residues" evidence="7">
    <location>
        <begin position="91"/>
        <end position="107"/>
    </location>
</feature>
<feature type="coiled-coil region" evidence="6">
    <location>
        <begin position="213"/>
        <end position="247"/>
    </location>
</feature>
<name>A0AAW1LNS8_SAPOF</name>
<evidence type="ECO:0000259" key="8">
    <source>
        <dbReference type="Pfam" id="PF06886"/>
    </source>
</evidence>
<dbReference type="PANTHER" id="PTHR46372">
    <property type="entry name" value="PROTEIN WVD2-LIKE 3"/>
    <property type="match status" value="1"/>
</dbReference>
<proteinExistence type="inferred from homology"/>
<protein>
    <recommendedName>
        <fullName evidence="8">TPX2 C-terminal domain-containing protein</fullName>
    </recommendedName>
</protein>
<dbReference type="GO" id="GO:0005874">
    <property type="term" value="C:microtubule"/>
    <property type="evidence" value="ECO:0007669"/>
    <property type="project" value="UniProtKB-KW"/>
</dbReference>
<evidence type="ECO:0000256" key="3">
    <source>
        <dbReference type="ARBA" id="ARBA00022490"/>
    </source>
</evidence>
<dbReference type="InterPro" id="IPR044806">
    <property type="entry name" value="WVD2/WDL1-4"/>
</dbReference>
<feature type="domain" description="TPX2 C-terminal" evidence="8">
    <location>
        <begin position="206"/>
        <end position="279"/>
    </location>
</feature>
<feature type="compositionally biased region" description="Basic and acidic residues" evidence="7">
    <location>
        <begin position="37"/>
        <end position="46"/>
    </location>
</feature>
<organism evidence="9 10">
    <name type="scientific">Saponaria officinalis</name>
    <name type="common">Common soapwort</name>
    <name type="synonym">Lychnis saponaria</name>
    <dbReference type="NCBI Taxonomy" id="3572"/>
    <lineage>
        <taxon>Eukaryota</taxon>
        <taxon>Viridiplantae</taxon>
        <taxon>Streptophyta</taxon>
        <taxon>Embryophyta</taxon>
        <taxon>Tracheophyta</taxon>
        <taxon>Spermatophyta</taxon>
        <taxon>Magnoliopsida</taxon>
        <taxon>eudicotyledons</taxon>
        <taxon>Gunneridae</taxon>
        <taxon>Pentapetalae</taxon>
        <taxon>Caryophyllales</taxon>
        <taxon>Caryophyllaceae</taxon>
        <taxon>Caryophylleae</taxon>
        <taxon>Saponaria</taxon>
    </lineage>
</organism>
<keyword evidence="4" id="KW-0493">Microtubule</keyword>
<gene>
    <name evidence="9" type="ORF">RND81_04G195000</name>
</gene>
<keyword evidence="6" id="KW-0175">Coiled coil</keyword>
<feature type="compositionally biased region" description="Low complexity" evidence="7">
    <location>
        <begin position="187"/>
        <end position="199"/>
    </location>
</feature>
<evidence type="ECO:0000256" key="5">
    <source>
        <dbReference type="ARBA" id="ARBA00023212"/>
    </source>
</evidence>
<feature type="compositionally biased region" description="Polar residues" evidence="7">
    <location>
        <begin position="364"/>
        <end position="375"/>
    </location>
</feature>
<feature type="compositionally biased region" description="Polar residues" evidence="7">
    <location>
        <begin position="316"/>
        <end position="325"/>
    </location>
</feature>
<keyword evidence="10" id="KW-1185">Reference proteome</keyword>
<feature type="compositionally biased region" description="Basic and acidic residues" evidence="7">
    <location>
        <begin position="57"/>
        <end position="79"/>
    </location>
</feature>
<reference evidence="9" key="1">
    <citation type="submission" date="2024-03" db="EMBL/GenBank/DDBJ databases">
        <title>WGS assembly of Saponaria officinalis var. Norfolk2.</title>
        <authorList>
            <person name="Jenkins J."/>
            <person name="Shu S."/>
            <person name="Grimwood J."/>
            <person name="Barry K."/>
            <person name="Goodstein D."/>
            <person name="Schmutz J."/>
            <person name="Leebens-Mack J."/>
            <person name="Osbourn A."/>
        </authorList>
    </citation>
    <scope>NUCLEOTIDE SEQUENCE [LARGE SCALE GENOMIC DNA]</scope>
    <source>
        <strain evidence="9">JIC</strain>
    </source>
</reference>
<feature type="region of interest" description="Disordered" evidence="7">
    <location>
        <begin position="32"/>
        <end position="199"/>
    </location>
</feature>
<evidence type="ECO:0000256" key="2">
    <source>
        <dbReference type="ARBA" id="ARBA00005885"/>
    </source>
</evidence>
<dbReference type="GO" id="GO:0008017">
    <property type="term" value="F:microtubule binding"/>
    <property type="evidence" value="ECO:0007669"/>
    <property type="project" value="InterPro"/>
</dbReference>
<accession>A0AAW1LNS8</accession>
<keyword evidence="3" id="KW-0963">Cytoplasm</keyword>
<evidence type="ECO:0000256" key="6">
    <source>
        <dbReference type="SAM" id="Coils"/>
    </source>
</evidence>
<evidence type="ECO:0000313" key="10">
    <source>
        <dbReference type="Proteomes" id="UP001443914"/>
    </source>
</evidence>
<dbReference type="GO" id="GO:0000226">
    <property type="term" value="P:microtubule cytoskeleton organization"/>
    <property type="evidence" value="ECO:0007669"/>
    <property type="project" value="InterPro"/>
</dbReference>
<evidence type="ECO:0000256" key="4">
    <source>
        <dbReference type="ARBA" id="ARBA00022701"/>
    </source>
</evidence>
<dbReference type="Pfam" id="PF06886">
    <property type="entry name" value="TPX2"/>
    <property type="match status" value="1"/>
</dbReference>
<evidence type="ECO:0000313" key="9">
    <source>
        <dbReference type="EMBL" id="KAK9735271.1"/>
    </source>
</evidence>
<feature type="compositionally biased region" description="Basic and acidic residues" evidence="7">
    <location>
        <begin position="333"/>
        <end position="356"/>
    </location>
</feature>
<dbReference type="InterPro" id="IPR027329">
    <property type="entry name" value="TPX2_C"/>
</dbReference>
<evidence type="ECO:0000256" key="1">
    <source>
        <dbReference type="ARBA" id="ARBA00004245"/>
    </source>
</evidence>
<comment type="similarity">
    <text evidence="2">Belongs to the TPX2 family.</text>
</comment>
<dbReference type="AlphaFoldDB" id="A0AAW1LNS8"/>
<feature type="compositionally biased region" description="Polar residues" evidence="7">
    <location>
        <begin position="150"/>
        <end position="170"/>
    </location>
</feature>
<comment type="subcellular location">
    <subcellularLocation>
        <location evidence="1">Cytoplasm</location>
        <location evidence="1">Cytoskeleton</location>
    </subcellularLocation>
</comment>
<keyword evidence="5" id="KW-0206">Cytoskeleton</keyword>
<comment type="caution">
    <text evidence="9">The sequence shown here is derived from an EMBL/GenBank/DDBJ whole genome shotgun (WGS) entry which is preliminary data.</text>
</comment>
<dbReference type="PANTHER" id="PTHR46372:SF6">
    <property type="entry name" value="PROTEIN WVD2-LIKE 1"/>
    <property type="match status" value="1"/>
</dbReference>